<dbReference type="Proteomes" id="UP000829708">
    <property type="component" value="Chromosome"/>
</dbReference>
<keyword evidence="2" id="KW-1185">Reference proteome</keyword>
<protein>
    <submittedName>
        <fullName evidence="1">Uncharacterized protein</fullName>
    </submittedName>
</protein>
<dbReference type="RefSeq" id="WP_244771195.1">
    <property type="nucleotide sequence ID" value="NZ_CP094929.1"/>
</dbReference>
<dbReference type="EMBL" id="CP094929">
    <property type="protein sequence ID" value="UOM49801.1"/>
    <property type="molecule type" value="Genomic_DNA"/>
</dbReference>
<organism evidence="1 2">
    <name type="scientific">Sphaerochaeta associata</name>
    <dbReference type="NCBI Taxonomy" id="1129264"/>
    <lineage>
        <taxon>Bacteria</taxon>
        <taxon>Pseudomonadati</taxon>
        <taxon>Spirochaetota</taxon>
        <taxon>Spirochaetia</taxon>
        <taxon>Spirochaetales</taxon>
        <taxon>Sphaerochaetaceae</taxon>
        <taxon>Sphaerochaeta</taxon>
    </lineage>
</organism>
<reference evidence="2" key="1">
    <citation type="journal article" date="2024" name="J Bioinform Genom">
        <title>Complete genome sequence of the type strain bacterium Sphaerochaeta associata GLS2t (VKM B-2742)t.</title>
        <authorList>
            <person name="Troshina O.Y."/>
            <person name="Tepeeva A.N."/>
            <person name="Arzamasceva V.O."/>
            <person name="Whitman W.B."/>
            <person name="Varghese N."/>
            <person name="Shapiro N."/>
            <person name="Woyke T."/>
            <person name="Kripides N.C."/>
            <person name="Vasilenko O.V."/>
        </authorList>
    </citation>
    <scope>NUCLEOTIDE SEQUENCE [LARGE SCALE GENOMIC DNA]</scope>
    <source>
        <strain evidence="2">GLS2T</strain>
    </source>
</reference>
<evidence type="ECO:0000313" key="2">
    <source>
        <dbReference type="Proteomes" id="UP000829708"/>
    </source>
</evidence>
<proteinExistence type="predicted"/>
<name>A0ABY4D682_9SPIR</name>
<sequence>MLRCDAHVHHVPGLDDGPLGLAFLGMPAGDAVGGKALQHHVRLILEPHGRTLMALLAAALPLETLSALVD</sequence>
<evidence type="ECO:0000313" key="1">
    <source>
        <dbReference type="EMBL" id="UOM49801.1"/>
    </source>
</evidence>
<accession>A0ABY4D682</accession>
<gene>
    <name evidence="1" type="ORF">MUG09_09545</name>
</gene>